<name>A0ABD4XKV4_WEIPA</name>
<evidence type="ECO:0000313" key="2">
    <source>
        <dbReference type="Proteomes" id="UP001215461"/>
    </source>
</evidence>
<reference evidence="1 2" key="1">
    <citation type="submission" date="2020-03" db="EMBL/GenBank/DDBJ databases">
        <title>Comparative genomics of Weissella paramesenteroides.</title>
        <authorList>
            <person name="Kant R."/>
            <person name="Takala T."/>
            <person name="Saris P."/>
        </authorList>
    </citation>
    <scope>NUCLEOTIDE SEQUENCE [LARGE SCALE GENOMIC DNA]</scope>
    <source>
        <strain evidence="1 2">SJ27-4</strain>
    </source>
</reference>
<dbReference type="RefSeq" id="WP_164222536.1">
    <property type="nucleotide sequence ID" value="NZ_CAXLJE010000006.1"/>
</dbReference>
<dbReference type="AlphaFoldDB" id="A0ABD4XKV4"/>
<dbReference type="Proteomes" id="UP001215461">
    <property type="component" value="Unassembled WGS sequence"/>
</dbReference>
<protein>
    <submittedName>
        <fullName evidence="1">Uncharacterized protein</fullName>
    </submittedName>
</protein>
<dbReference type="EMBL" id="JAANXN010000016">
    <property type="protein sequence ID" value="MDF8371924.1"/>
    <property type="molecule type" value="Genomic_DNA"/>
</dbReference>
<dbReference type="GeneID" id="93949871"/>
<evidence type="ECO:0000313" key="1">
    <source>
        <dbReference type="EMBL" id="MDF8371924.1"/>
    </source>
</evidence>
<accession>A0ABD4XKV4</accession>
<gene>
    <name evidence="1" type="ORF">G9403_09860</name>
</gene>
<comment type="caution">
    <text evidence="1">The sequence shown here is derived from an EMBL/GenBank/DDBJ whole genome shotgun (WGS) entry which is preliminary data.</text>
</comment>
<organism evidence="1 2">
    <name type="scientific">Weissella paramesenteroides</name>
    <name type="common">Leuconostoc paramesenteroides</name>
    <dbReference type="NCBI Taxonomy" id="1249"/>
    <lineage>
        <taxon>Bacteria</taxon>
        <taxon>Bacillati</taxon>
        <taxon>Bacillota</taxon>
        <taxon>Bacilli</taxon>
        <taxon>Lactobacillales</taxon>
        <taxon>Lactobacillaceae</taxon>
        <taxon>Weissella</taxon>
    </lineage>
</organism>
<proteinExistence type="predicted"/>
<sequence length="45" mass="5366">MIEVIILLVLLALFGYTQYRQKKFDRSVDQKAKELTDKLKDKNDH</sequence>